<keyword evidence="2" id="KW-1185">Reference proteome</keyword>
<accession>A0A371FW34</accession>
<dbReference type="Proteomes" id="UP000257109">
    <property type="component" value="Unassembled WGS sequence"/>
</dbReference>
<reference evidence="1" key="1">
    <citation type="submission" date="2018-05" db="EMBL/GenBank/DDBJ databases">
        <title>Draft genome of Mucuna pruriens seed.</title>
        <authorList>
            <person name="Nnadi N.E."/>
            <person name="Vos R."/>
            <person name="Hasami M.H."/>
            <person name="Devisetty U.K."/>
            <person name="Aguiy J.C."/>
        </authorList>
    </citation>
    <scope>NUCLEOTIDE SEQUENCE [LARGE SCALE GENOMIC DNA]</scope>
    <source>
        <strain evidence="1">JCA_2017</strain>
    </source>
</reference>
<organism evidence="1 2">
    <name type="scientific">Mucuna pruriens</name>
    <name type="common">Velvet bean</name>
    <name type="synonym">Dolichos pruriens</name>
    <dbReference type="NCBI Taxonomy" id="157652"/>
    <lineage>
        <taxon>Eukaryota</taxon>
        <taxon>Viridiplantae</taxon>
        <taxon>Streptophyta</taxon>
        <taxon>Embryophyta</taxon>
        <taxon>Tracheophyta</taxon>
        <taxon>Spermatophyta</taxon>
        <taxon>Magnoliopsida</taxon>
        <taxon>eudicotyledons</taxon>
        <taxon>Gunneridae</taxon>
        <taxon>Pentapetalae</taxon>
        <taxon>rosids</taxon>
        <taxon>fabids</taxon>
        <taxon>Fabales</taxon>
        <taxon>Fabaceae</taxon>
        <taxon>Papilionoideae</taxon>
        <taxon>50 kb inversion clade</taxon>
        <taxon>NPAAA clade</taxon>
        <taxon>indigoferoid/millettioid clade</taxon>
        <taxon>Phaseoleae</taxon>
        <taxon>Mucuna</taxon>
    </lineage>
</organism>
<comment type="caution">
    <text evidence="1">The sequence shown here is derived from an EMBL/GenBank/DDBJ whole genome shotgun (WGS) entry which is preliminary data.</text>
</comment>
<proteinExistence type="predicted"/>
<dbReference type="AlphaFoldDB" id="A0A371FW34"/>
<protein>
    <submittedName>
        <fullName evidence="1">Uncharacterized protein</fullName>
    </submittedName>
</protein>
<feature type="non-terminal residue" evidence="1">
    <location>
        <position position="1"/>
    </location>
</feature>
<name>A0A371FW34_MUCPR</name>
<dbReference type="OrthoDB" id="1436751at2759"/>
<sequence>MSHSNVALLVAKGTWLKKSFLGKFDLTHCLSEERVCHATREDEGGFIYMYETAFSDLGVVLPFDWFTVDVLWMLEVSTSQLHPNGWAAMQAFRVIFILCPSYPLPPFSLAITPPESVKMPVGFPSHHSPRGASSLPTRLLTRGLSMRQLSFDDWASIRLLDELPRGLSCQDLVVASFSHQSIAFLKEMLHKRGYDISTNEEIDFNFQGQVGFSRGYLPWHRWFKGGHYNAF</sequence>
<evidence type="ECO:0000313" key="1">
    <source>
        <dbReference type="EMBL" id="RDX82482.1"/>
    </source>
</evidence>
<gene>
    <name evidence="1" type="ORF">CR513_36721</name>
</gene>
<evidence type="ECO:0000313" key="2">
    <source>
        <dbReference type="Proteomes" id="UP000257109"/>
    </source>
</evidence>
<dbReference type="EMBL" id="QJKJ01007631">
    <property type="protein sequence ID" value="RDX82482.1"/>
    <property type="molecule type" value="Genomic_DNA"/>
</dbReference>